<dbReference type="EMBL" id="MU006239">
    <property type="protein sequence ID" value="KAF2820902.1"/>
    <property type="molecule type" value="Genomic_DNA"/>
</dbReference>
<sequence>HLPTTTMGYDCGFDIHPRLEPTSSDQVLHRQFLHEIYAFDSEPDSRSRSGQILVADSNNSFIRFMIGECPHLPSYPALCNYFLRFSSKISRGVTASSEKYVMGMKKIAQKYFSARVKFWHEQCDNEAAN</sequence>
<proteinExistence type="predicted"/>
<dbReference type="AlphaFoldDB" id="A0A6A6ZIF6"/>
<reference evidence="1" key="1">
    <citation type="journal article" date="2020" name="Stud. Mycol.">
        <title>101 Dothideomycetes genomes: a test case for predicting lifestyles and emergence of pathogens.</title>
        <authorList>
            <person name="Haridas S."/>
            <person name="Albert R."/>
            <person name="Binder M."/>
            <person name="Bloem J."/>
            <person name="Labutti K."/>
            <person name="Salamov A."/>
            <person name="Andreopoulos B."/>
            <person name="Baker S."/>
            <person name="Barry K."/>
            <person name="Bills G."/>
            <person name="Bluhm B."/>
            <person name="Cannon C."/>
            <person name="Castanera R."/>
            <person name="Culley D."/>
            <person name="Daum C."/>
            <person name="Ezra D."/>
            <person name="Gonzalez J."/>
            <person name="Henrissat B."/>
            <person name="Kuo A."/>
            <person name="Liang C."/>
            <person name="Lipzen A."/>
            <person name="Lutzoni F."/>
            <person name="Magnuson J."/>
            <person name="Mondo S."/>
            <person name="Nolan M."/>
            <person name="Ohm R."/>
            <person name="Pangilinan J."/>
            <person name="Park H.-J."/>
            <person name="Ramirez L."/>
            <person name="Alfaro M."/>
            <person name="Sun H."/>
            <person name="Tritt A."/>
            <person name="Yoshinaga Y."/>
            <person name="Zwiers L.-H."/>
            <person name="Turgeon B."/>
            <person name="Goodwin S."/>
            <person name="Spatafora J."/>
            <person name="Crous P."/>
            <person name="Grigoriev I."/>
        </authorList>
    </citation>
    <scope>NUCLEOTIDE SEQUENCE</scope>
    <source>
        <strain evidence="1">CBS 113818</strain>
    </source>
</reference>
<protein>
    <submittedName>
        <fullName evidence="1">Uncharacterized protein</fullName>
    </submittedName>
</protein>
<dbReference type="OrthoDB" id="3941496at2759"/>
<accession>A0A6A6ZIF6</accession>
<evidence type="ECO:0000313" key="1">
    <source>
        <dbReference type="EMBL" id="KAF2820902.1"/>
    </source>
</evidence>
<keyword evidence="2" id="KW-1185">Reference proteome</keyword>
<dbReference type="Proteomes" id="UP000799424">
    <property type="component" value="Unassembled WGS sequence"/>
</dbReference>
<organism evidence="1 2">
    <name type="scientific">Ophiobolus disseminans</name>
    <dbReference type="NCBI Taxonomy" id="1469910"/>
    <lineage>
        <taxon>Eukaryota</taxon>
        <taxon>Fungi</taxon>
        <taxon>Dikarya</taxon>
        <taxon>Ascomycota</taxon>
        <taxon>Pezizomycotina</taxon>
        <taxon>Dothideomycetes</taxon>
        <taxon>Pleosporomycetidae</taxon>
        <taxon>Pleosporales</taxon>
        <taxon>Pleosporineae</taxon>
        <taxon>Phaeosphaeriaceae</taxon>
        <taxon>Ophiobolus</taxon>
    </lineage>
</organism>
<name>A0A6A6ZIF6_9PLEO</name>
<feature type="non-terminal residue" evidence="1">
    <location>
        <position position="1"/>
    </location>
</feature>
<gene>
    <name evidence="1" type="ORF">CC86DRAFT_303944</name>
</gene>
<evidence type="ECO:0000313" key="2">
    <source>
        <dbReference type="Proteomes" id="UP000799424"/>
    </source>
</evidence>